<protein>
    <recommendedName>
        <fullName evidence="4">Type 4 fimbrial biogenesis protein PilX N-terminal domain-containing protein</fullName>
    </recommendedName>
</protein>
<sequence length="559" mass="57467">MNSIAHRVHRVGPKRQSGITTLAITLLLLGIVTIFLLFSSNVSFFDQRTATAENRATAAEQMAELAVNLGGEYLNAKRSVVVNTSAAEGGWLASTGTSRRWVRCPAGLLASEGGPVAMTHPCAAERSRVRREQMYYYDNDPSTADIDPIPNANLAGLQQGSLTSDTATSTSRFTGTTTVNALLCRLGYSAATPPEPECQASPTTGANIAITLIASNQQAGESSSATVKETWATAVTRVPSAAVPLIASGTVQGLGNAQIVAAPNAGGYGVVGSIWSPNNVDIGNSSTGCGGGGVGSVTTCHIGEYLQGTPRDQLKTTCITSNTACGCPAVTASGVDFLSGHSHGVKVERGDVLDADGDCGGADIQFFPAQHGGSSPKDDDTDPSDDSLFEYIFDVTNVVDENATTVNTNCGSSGTQNCAAATLIDDFNATVLADCSSLNTASTGIFYVTGNCDLGNIGSANNSVVLVVDGTIRINGNVDFFGMLFARSNSPEANVDRVTGNGNVKIVGSLVVEGNVNTTGSIDLIYDNTSVGANPNGPIPPGVRFGKVSGSWLDSQVGI</sequence>
<feature type="transmembrane region" description="Helical" evidence="1">
    <location>
        <begin position="21"/>
        <end position="38"/>
    </location>
</feature>
<name>A0A940WZJ6_9GAMM</name>
<dbReference type="EMBL" id="JAGKTC010000001">
    <property type="protein sequence ID" value="MBP3982912.1"/>
    <property type="molecule type" value="Genomic_DNA"/>
</dbReference>
<evidence type="ECO:0000313" key="3">
    <source>
        <dbReference type="Proteomes" id="UP000673447"/>
    </source>
</evidence>
<keyword evidence="1" id="KW-0812">Transmembrane</keyword>
<reference evidence="2" key="1">
    <citation type="journal article" date="2016" name="Int. J. Syst. Evol. Microbiol.">
        <title>Pseudoxanthomonas helianthi sp. nov., isolated from roots of Jerusalem artichoke (Helianthus tuberosus).</title>
        <authorList>
            <person name="Kittiwongwattana C."/>
            <person name="Thawai C."/>
        </authorList>
    </citation>
    <scope>NUCLEOTIDE SEQUENCE</scope>
    <source>
        <strain evidence="2">110414</strain>
    </source>
</reference>
<dbReference type="Proteomes" id="UP000673447">
    <property type="component" value="Unassembled WGS sequence"/>
</dbReference>
<proteinExistence type="predicted"/>
<accession>A0A940WZJ6</accession>
<evidence type="ECO:0000256" key="1">
    <source>
        <dbReference type="SAM" id="Phobius"/>
    </source>
</evidence>
<comment type="caution">
    <text evidence="2">The sequence shown here is derived from an EMBL/GenBank/DDBJ whole genome shotgun (WGS) entry which is preliminary data.</text>
</comment>
<keyword evidence="3" id="KW-1185">Reference proteome</keyword>
<keyword evidence="1" id="KW-1133">Transmembrane helix</keyword>
<evidence type="ECO:0000313" key="2">
    <source>
        <dbReference type="EMBL" id="MBP3982912.1"/>
    </source>
</evidence>
<evidence type="ECO:0008006" key="4">
    <source>
        <dbReference type="Google" id="ProtNLM"/>
    </source>
</evidence>
<organism evidence="2 3">
    <name type="scientific">Pseudoxanthomonas helianthi</name>
    <dbReference type="NCBI Taxonomy" id="1453541"/>
    <lineage>
        <taxon>Bacteria</taxon>
        <taxon>Pseudomonadati</taxon>
        <taxon>Pseudomonadota</taxon>
        <taxon>Gammaproteobacteria</taxon>
        <taxon>Lysobacterales</taxon>
        <taxon>Lysobacteraceae</taxon>
        <taxon>Pseudoxanthomonas</taxon>
    </lineage>
</organism>
<reference evidence="2" key="2">
    <citation type="submission" date="2021-03" db="EMBL/GenBank/DDBJ databases">
        <authorList>
            <person name="Cao W."/>
        </authorList>
    </citation>
    <scope>NUCLEOTIDE SEQUENCE</scope>
    <source>
        <strain evidence="2">110414</strain>
    </source>
</reference>
<gene>
    <name evidence="2" type="ORF">J5837_00630</name>
</gene>
<keyword evidence="1" id="KW-0472">Membrane</keyword>
<dbReference type="AlphaFoldDB" id="A0A940WZJ6"/>
<dbReference type="RefSeq" id="WP_210534790.1">
    <property type="nucleotide sequence ID" value="NZ_JAGKTC010000001.1"/>
</dbReference>